<gene>
    <name evidence="1" type="ORF">SCARUB_00765</name>
</gene>
<sequence length="74" mass="8528">MQKNKQSTVSLYKTSLTLMELLTIFEKESERICRLPVDSRLVAISALLDFLKQNGNSVRIVHSVRKNIFSCTKR</sequence>
<organism evidence="1 2">
    <name type="scientific">Candidatus Scalindua rubra</name>
    <dbReference type="NCBI Taxonomy" id="1872076"/>
    <lineage>
        <taxon>Bacteria</taxon>
        <taxon>Pseudomonadati</taxon>
        <taxon>Planctomycetota</taxon>
        <taxon>Candidatus Brocadiia</taxon>
        <taxon>Candidatus Brocadiales</taxon>
        <taxon>Candidatus Scalinduaceae</taxon>
        <taxon>Candidatus Scalindua</taxon>
    </lineage>
</organism>
<accession>A0A1E3XEN4</accession>
<reference evidence="1 2" key="1">
    <citation type="submission" date="2016-07" db="EMBL/GenBank/DDBJ databases">
        <title>Draft genome of Scalindua rubra, obtained from a brine-seawater interface in the Red Sea, sheds light on salt adaptation in anammox bacteria.</title>
        <authorList>
            <person name="Speth D.R."/>
            <person name="Lagkouvardos I."/>
            <person name="Wang Y."/>
            <person name="Qian P.-Y."/>
            <person name="Dutilh B.E."/>
            <person name="Jetten M.S."/>
        </authorList>
    </citation>
    <scope>NUCLEOTIDE SEQUENCE [LARGE SCALE GENOMIC DNA]</scope>
    <source>
        <strain evidence="1">BSI-1</strain>
    </source>
</reference>
<evidence type="ECO:0000313" key="1">
    <source>
        <dbReference type="EMBL" id="ODS34092.1"/>
    </source>
</evidence>
<dbReference type="EMBL" id="MAYW01000013">
    <property type="protein sequence ID" value="ODS34092.1"/>
    <property type="molecule type" value="Genomic_DNA"/>
</dbReference>
<comment type="caution">
    <text evidence="1">The sequence shown here is derived from an EMBL/GenBank/DDBJ whole genome shotgun (WGS) entry which is preliminary data.</text>
</comment>
<dbReference type="Proteomes" id="UP000094056">
    <property type="component" value="Unassembled WGS sequence"/>
</dbReference>
<name>A0A1E3XEN4_9BACT</name>
<dbReference type="AlphaFoldDB" id="A0A1E3XEN4"/>
<protein>
    <submittedName>
        <fullName evidence="1">Uncharacterized protein</fullName>
    </submittedName>
</protein>
<proteinExistence type="predicted"/>
<evidence type="ECO:0000313" key="2">
    <source>
        <dbReference type="Proteomes" id="UP000094056"/>
    </source>
</evidence>